<dbReference type="Gene3D" id="3.40.50.1110">
    <property type="entry name" value="SGNH hydrolase"/>
    <property type="match status" value="1"/>
</dbReference>
<keyword evidence="1" id="KW-0812">Transmembrane</keyword>
<evidence type="ECO:0000313" key="3">
    <source>
        <dbReference type="Proteomes" id="UP000234857"/>
    </source>
</evidence>
<keyword evidence="1" id="KW-1133">Transmembrane helix</keyword>
<proteinExistence type="predicted"/>
<reference evidence="2 3" key="1">
    <citation type="submission" date="2017-11" db="EMBL/GenBank/DDBJ databases">
        <title>Genome-resolved metagenomics identifies genetic mobility, metabolic interactions, and unexpected diversity in perchlorate-reducing communities.</title>
        <authorList>
            <person name="Barnum T.P."/>
            <person name="Figueroa I.A."/>
            <person name="Carlstrom C.I."/>
            <person name="Lucas L.N."/>
            <person name="Engelbrektson A.L."/>
            <person name="Coates J.D."/>
        </authorList>
    </citation>
    <scope>NUCLEOTIDE SEQUENCE [LARGE SCALE GENOMIC DNA]</scope>
    <source>
        <strain evidence="2">BM706</strain>
    </source>
</reference>
<evidence type="ECO:0008006" key="4">
    <source>
        <dbReference type="Google" id="ProtNLM"/>
    </source>
</evidence>
<comment type="caution">
    <text evidence="2">The sequence shown here is derived from an EMBL/GenBank/DDBJ whole genome shotgun (WGS) entry which is preliminary data.</text>
</comment>
<evidence type="ECO:0000313" key="2">
    <source>
        <dbReference type="EMBL" id="PLX15566.1"/>
    </source>
</evidence>
<gene>
    <name evidence="2" type="ORF">C0601_12565</name>
</gene>
<organism evidence="2 3">
    <name type="scientific">Muiribacterium halophilum</name>
    <dbReference type="NCBI Taxonomy" id="2053465"/>
    <lineage>
        <taxon>Bacteria</taxon>
        <taxon>Candidatus Muiribacteriota</taxon>
        <taxon>Candidatus Muiribacteriia</taxon>
        <taxon>Candidatus Muiribacteriales</taxon>
        <taxon>Candidatus Muiribacteriaceae</taxon>
        <taxon>Candidatus Muiribacterium</taxon>
    </lineage>
</organism>
<protein>
    <recommendedName>
        <fullName evidence="4">SGNH hydrolase-type esterase domain-containing protein</fullName>
    </recommendedName>
</protein>
<dbReference type="AlphaFoldDB" id="A0A2N5ZA56"/>
<dbReference type="SUPFAM" id="SSF52266">
    <property type="entry name" value="SGNH hydrolase"/>
    <property type="match status" value="1"/>
</dbReference>
<evidence type="ECO:0000256" key="1">
    <source>
        <dbReference type="SAM" id="Phobius"/>
    </source>
</evidence>
<dbReference type="EMBL" id="PKTG01000136">
    <property type="protein sequence ID" value="PLX15566.1"/>
    <property type="molecule type" value="Genomic_DNA"/>
</dbReference>
<feature type="transmembrane region" description="Helical" evidence="1">
    <location>
        <begin position="7"/>
        <end position="25"/>
    </location>
</feature>
<keyword evidence="1" id="KW-0472">Membrane</keyword>
<accession>A0A2N5ZA56</accession>
<sequence length="244" mass="28376">MSFKKRILILFIGFILAIFSFEMFLRLDFFKPNQKFSGEITSPDKKIILSSGDSFVYGAGLNKGEDYPSMLNQALKNKGYQVINTGFLGPNTTQVYNRLKNDIKKYKPKIVLVQAGYTNSTNFTGLLSSQGFSIKYFIMDLSIFRFFRNLIRFSNERDDEFINRASWHIERKKSFAYQEDLPVKSFSHEIAKSLDDREGIIPAYLPGHFKFDSERFYSSIDYTEGKENTPGWNYLTTLDFKRAF</sequence>
<name>A0A2N5ZA56_MUIH1</name>
<dbReference type="InterPro" id="IPR036514">
    <property type="entry name" value="SGNH_hydro_sf"/>
</dbReference>
<dbReference type="Proteomes" id="UP000234857">
    <property type="component" value="Unassembled WGS sequence"/>
</dbReference>